<keyword evidence="2" id="KW-1185">Reference proteome</keyword>
<dbReference type="RefSeq" id="WP_194665284.1">
    <property type="nucleotide sequence ID" value="NZ_RDPI01001582.1"/>
</dbReference>
<reference evidence="1 2" key="1">
    <citation type="journal article" date="2021" name="PeerJ">
        <title>Analysis of 44 Vibrio anguillarum genomes reveals high genetic diversity.</title>
        <authorList>
            <person name="Hansen M.J."/>
            <person name="Dalsgaard I."/>
        </authorList>
    </citation>
    <scope>NUCLEOTIDE SEQUENCE [LARGE SCALE GENOMIC DNA]</scope>
    <source>
        <strain evidence="1 2">040915-1/1B</strain>
    </source>
</reference>
<name>A0ABR9ZFN7_VIBAN</name>
<gene>
    <name evidence="1" type="ORF">EAY46_30345</name>
</gene>
<proteinExistence type="predicted"/>
<evidence type="ECO:0000313" key="2">
    <source>
        <dbReference type="Proteomes" id="UP000726136"/>
    </source>
</evidence>
<comment type="caution">
    <text evidence="1">The sequence shown here is derived from an EMBL/GenBank/DDBJ whole genome shotgun (WGS) entry which is preliminary data.</text>
</comment>
<evidence type="ECO:0000313" key="1">
    <source>
        <dbReference type="EMBL" id="MBF4377278.1"/>
    </source>
</evidence>
<dbReference type="Proteomes" id="UP000726136">
    <property type="component" value="Unassembled WGS sequence"/>
</dbReference>
<organism evidence="1 2">
    <name type="scientific">Vibrio anguillarum</name>
    <name type="common">Listonella anguillarum</name>
    <dbReference type="NCBI Taxonomy" id="55601"/>
    <lineage>
        <taxon>Bacteria</taxon>
        <taxon>Pseudomonadati</taxon>
        <taxon>Pseudomonadota</taxon>
        <taxon>Gammaproteobacteria</taxon>
        <taxon>Vibrionales</taxon>
        <taxon>Vibrionaceae</taxon>
        <taxon>Vibrio</taxon>
    </lineage>
</organism>
<sequence length="108" mass="12519">MNNKKLLSEKKKFISQLLSRYSFWCQPTQYQTQKWTEEGVVSPHSICIEGGFKPIDLSSYEHLTIMPLVFDYFDVTVAMKYGLRDQPFGDKSLKLAQSLDKSFISQLT</sequence>
<dbReference type="EMBL" id="RDPI01001582">
    <property type="protein sequence ID" value="MBF4377278.1"/>
    <property type="molecule type" value="Genomic_DNA"/>
</dbReference>
<feature type="non-terminal residue" evidence="1">
    <location>
        <position position="108"/>
    </location>
</feature>
<accession>A0ABR9ZFN7</accession>
<protein>
    <submittedName>
        <fullName evidence="1">Uncharacterized protein</fullName>
    </submittedName>
</protein>